<evidence type="ECO:0000313" key="1">
    <source>
        <dbReference type="EMBL" id="CAE7918255.1"/>
    </source>
</evidence>
<dbReference type="AlphaFoldDB" id="A0A813BTU5"/>
<proteinExistence type="predicted"/>
<comment type="caution">
    <text evidence="1">The sequence shown here is derived from an EMBL/GenBank/DDBJ whole genome shotgun (WGS) entry which is preliminary data.</text>
</comment>
<dbReference type="OrthoDB" id="10500971at2759"/>
<feature type="non-terminal residue" evidence="1">
    <location>
        <position position="1"/>
    </location>
</feature>
<dbReference type="EMBL" id="CAJNJA010076697">
    <property type="protein sequence ID" value="CAE7918255.1"/>
    <property type="molecule type" value="Genomic_DNA"/>
</dbReference>
<gene>
    <name evidence="1" type="ORF">SNEC2469_LOCUS31532</name>
</gene>
<organism evidence="1 2">
    <name type="scientific">Symbiodinium necroappetens</name>
    <dbReference type="NCBI Taxonomy" id="1628268"/>
    <lineage>
        <taxon>Eukaryota</taxon>
        <taxon>Sar</taxon>
        <taxon>Alveolata</taxon>
        <taxon>Dinophyceae</taxon>
        <taxon>Suessiales</taxon>
        <taxon>Symbiodiniaceae</taxon>
        <taxon>Symbiodinium</taxon>
    </lineage>
</organism>
<keyword evidence="2" id="KW-1185">Reference proteome</keyword>
<dbReference type="Proteomes" id="UP000601435">
    <property type="component" value="Unassembled WGS sequence"/>
</dbReference>
<accession>A0A813BTU5</accession>
<protein>
    <submittedName>
        <fullName evidence="1">Uncharacterized protein</fullName>
    </submittedName>
</protein>
<evidence type="ECO:0000313" key="2">
    <source>
        <dbReference type="Proteomes" id="UP000601435"/>
    </source>
</evidence>
<sequence length="84" mass="9094">MHMENYQRTGDKCGEATMKLALANVYLEANRLQDHAWATVANAMLAQADCIPAHVLELREIDGAAILAPVTTDANDDGAEIVQN</sequence>
<reference evidence="1" key="1">
    <citation type="submission" date="2021-02" db="EMBL/GenBank/DDBJ databases">
        <authorList>
            <person name="Dougan E. K."/>
            <person name="Rhodes N."/>
            <person name="Thang M."/>
            <person name="Chan C."/>
        </authorList>
    </citation>
    <scope>NUCLEOTIDE SEQUENCE</scope>
</reference>
<name>A0A813BTU5_9DINO</name>